<dbReference type="EMBL" id="GG663745">
    <property type="protein sequence ID" value="EEH53735.1"/>
    <property type="molecule type" value="Genomic_DNA"/>
</dbReference>
<sequence>MRAVAETRALADAIDSFSSGGLNDRAHTRAALARAIERTMHEMSPRSVAWTLKALRDVPSVAAALSERGWDAVAAGAATAAREARPRRPRAYDAPDGVSVTAYVDAASALAEAWTTHRGGVCGADDVDVGGYDRAREGSWRVVARGFKKIATSRYPRDWRDVHRAFCAIANCAPLRRAAEEEGEALYGALRARAATAMRRFDIHQTRETFHSVSRLPRAIRALRTRAGAGDAASPSALETLAEAIETKFSPYIYDASGLKEALVAILGWEPPAAKSDDDDDGEGERSRDDDDDDANDAAAADDDAWLDRVAASDVVKVLHTGPHTTASAW</sequence>
<dbReference type="GeneID" id="9687463"/>
<name>C1N240_MICPC</name>
<evidence type="ECO:0000256" key="1">
    <source>
        <dbReference type="SAM" id="MobiDB-lite"/>
    </source>
</evidence>
<gene>
    <name evidence="2" type="ORF">MICPUCDRAFT_51840</name>
</gene>
<dbReference type="KEGG" id="mpp:MICPUCDRAFT_51840"/>
<feature type="compositionally biased region" description="Acidic residues" evidence="1">
    <location>
        <begin position="290"/>
        <end position="303"/>
    </location>
</feature>
<accession>C1N240</accession>
<dbReference type="RefSeq" id="XP_003062023.1">
    <property type="nucleotide sequence ID" value="XM_003061977.1"/>
</dbReference>
<dbReference type="Proteomes" id="UP000001876">
    <property type="component" value="Unassembled WGS sequence"/>
</dbReference>
<reference evidence="2 3" key="1">
    <citation type="journal article" date="2009" name="Science">
        <title>Green evolution and dynamic adaptations revealed by genomes of the marine picoeukaryotes Micromonas.</title>
        <authorList>
            <person name="Worden A.Z."/>
            <person name="Lee J.H."/>
            <person name="Mock T."/>
            <person name="Rouze P."/>
            <person name="Simmons M.P."/>
            <person name="Aerts A.L."/>
            <person name="Allen A.E."/>
            <person name="Cuvelier M.L."/>
            <person name="Derelle E."/>
            <person name="Everett M.V."/>
            <person name="Foulon E."/>
            <person name="Grimwood J."/>
            <person name="Gundlach H."/>
            <person name="Henrissat B."/>
            <person name="Napoli C."/>
            <person name="McDonald S.M."/>
            <person name="Parker M.S."/>
            <person name="Rombauts S."/>
            <person name="Salamov A."/>
            <person name="Von Dassow P."/>
            <person name="Badger J.H."/>
            <person name="Coutinho P.M."/>
            <person name="Demir E."/>
            <person name="Dubchak I."/>
            <person name="Gentemann C."/>
            <person name="Eikrem W."/>
            <person name="Gready J.E."/>
            <person name="John U."/>
            <person name="Lanier W."/>
            <person name="Lindquist E.A."/>
            <person name="Lucas S."/>
            <person name="Mayer K.F."/>
            <person name="Moreau H."/>
            <person name="Not F."/>
            <person name="Otillar R."/>
            <person name="Panaud O."/>
            <person name="Pangilinan J."/>
            <person name="Paulsen I."/>
            <person name="Piegu B."/>
            <person name="Poliakov A."/>
            <person name="Robbens S."/>
            <person name="Schmutz J."/>
            <person name="Toulza E."/>
            <person name="Wyss T."/>
            <person name="Zelensky A."/>
            <person name="Zhou K."/>
            <person name="Armbrust E.V."/>
            <person name="Bhattacharya D."/>
            <person name="Goodenough U.W."/>
            <person name="Van de Peer Y."/>
            <person name="Grigoriev I.V."/>
        </authorList>
    </citation>
    <scope>NUCLEOTIDE SEQUENCE [LARGE SCALE GENOMIC DNA]</scope>
    <source>
        <strain evidence="2 3">CCMP1545</strain>
    </source>
</reference>
<keyword evidence="3" id="KW-1185">Reference proteome</keyword>
<evidence type="ECO:0000313" key="3">
    <source>
        <dbReference type="Proteomes" id="UP000001876"/>
    </source>
</evidence>
<protein>
    <submittedName>
        <fullName evidence="2">Predicted protein</fullName>
    </submittedName>
</protein>
<feature type="region of interest" description="Disordered" evidence="1">
    <location>
        <begin position="271"/>
        <end position="303"/>
    </location>
</feature>
<evidence type="ECO:0000313" key="2">
    <source>
        <dbReference type="EMBL" id="EEH53735.1"/>
    </source>
</evidence>
<dbReference type="AlphaFoldDB" id="C1N240"/>
<proteinExistence type="predicted"/>
<organism evidence="3">
    <name type="scientific">Micromonas pusilla (strain CCMP1545)</name>
    <name type="common">Picoplanktonic green alga</name>
    <dbReference type="NCBI Taxonomy" id="564608"/>
    <lineage>
        <taxon>Eukaryota</taxon>
        <taxon>Viridiplantae</taxon>
        <taxon>Chlorophyta</taxon>
        <taxon>Mamiellophyceae</taxon>
        <taxon>Mamiellales</taxon>
        <taxon>Mamiellaceae</taxon>
        <taxon>Micromonas</taxon>
    </lineage>
</organism>